<proteinExistence type="predicted"/>
<dbReference type="EMBL" id="CP022129">
    <property type="protein sequence ID" value="ASF47877.1"/>
    <property type="molecule type" value="Genomic_DNA"/>
</dbReference>
<evidence type="ECO:0000256" key="1">
    <source>
        <dbReference type="SAM" id="Phobius"/>
    </source>
</evidence>
<keyword evidence="1" id="KW-0472">Membrane</keyword>
<sequence>MTTAAFDLALWTILFFIIGMIKPKWPLFFLKSADRIVVASITAVLVMVTVTLFTEGARRDKLAKEAVSAPAASQAAPNAPVAVPVPVPTPAPAAPPAHK</sequence>
<evidence type="ECO:0000313" key="2">
    <source>
        <dbReference type="EMBL" id="ASF47877.1"/>
    </source>
</evidence>
<dbReference type="Proteomes" id="UP000197019">
    <property type="component" value="Chromosome"/>
</dbReference>
<dbReference type="KEGG" id="mpsy:CEK71_18390"/>
<name>A0A1Z4C2V9_9GAMM</name>
<reference evidence="2 4" key="1">
    <citation type="submission" date="2017-06" db="EMBL/GenBank/DDBJ databases">
        <title>Genome Sequencing of the methanotroph Methylovulum psychrotolerants str. HV10-M2 isolated from a high-altitude environment.</title>
        <authorList>
            <person name="Mateos-Rivera A."/>
        </authorList>
    </citation>
    <scope>NUCLEOTIDE SEQUENCE [LARGE SCALE GENOMIC DNA]</scope>
    <source>
        <strain evidence="2 4">HV10_M2</strain>
    </source>
</reference>
<evidence type="ECO:0000313" key="5">
    <source>
        <dbReference type="Proteomes" id="UP000237423"/>
    </source>
</evidence>
<evidence type="ECO:0000313" key="3">
    <source>
        <dbReference type="EMBL" id="POZ52505.1"/>
    </source>
</evidence>
<keyword evidence="1" id="KW-0812">Transmembrane</keyword>
<organism evidence="2 4">
    <name type="scientific">Methylovulum psychrotolerans</name>
    <dbReference type="NCBI Taxonomy" id="1704499"/>
    <lineage>
        <taxon>Bacteria</taxon>
        <taxon>Pseudomonadati</taxon>
        <taxon>Pseudomonadota</taxon>
        <taxon>Gammaproteobacteria</taxon>
        <taxon>Methylococcales</taxon>
        <taxon>Methylococcaceae</taxon>
        <taxon>Methylovulum</taxon>
    </lineage>
</organism>
<gene>
    <name evidence="3" type="ORF">AADEFJLK_01987</name>
    <name evidence="2" type="ORF">CEK71_18390</name>
</gene>
<evidence type="ECO:0000313" key="4">
    <source>
        <dbReference type="Proteomes" id="UP000197019"/>
    </source>
</evidence>
<dbReference type="AlphaFoldDB" id="A0A1Z4C2V9"/>
<protein>
    <submittedName>
        <fullName evidence="2">Uncharacterized protein</fullName>
    </submittedName>
</protein>
<accession>A0A1Z4C2V9</accession>
<dbReference type="Proteomes" id="UP000237423">
    <property type="component" value="Unassembled WGS sequence"/>
</dbReference>
<dbReference type="OrthoDB" id="5573529at2"/>
<keyword evidence="4" id="KW-1185">Reference proteome</keyword>
<feature type="transmembrane region" description="Helical" evidence="1">
    <location>
        <begin position="5"/>
        <end position="21"/>
    </location>
</feature>
<dbReference type="EMBL" id="PGFZ01000003">
    <property type="protein sequence ID" value="POZ52505.1"/>
    <property type="molecule type" value="Genomic_DNA"/>
</dbReference>
<reference evidence="3 5" key="2">
    <citation type="submission" date="2017-11" db="EMBL/GenBank/DDBJ databases">
        <title>Draft Genome Sequence of Methylobacter psychrotolerans Sph1T, an Obligate Methanotroph from Low-Temperature Environments.</title>
        <authorList>
            <person name="Oshkin I.Y."/>
            <person name="Miroshnikov K."/>
            <person name="Belova S.E."/>
            <person name="Korzhenkov A."/>
            <person name="Toshchakov S.V."/>
            <person name="Dedysh S.N."/>
        </authorList>
    </citation>
    <scope>NUCLEOTIDE SEQUENCE [LARGE SCALE GENOMIC DNA]</scope>
    <source>
        <strain evidence="3 5">Sph1</strain>
    </source>
</reference>
<feature type="transmembrane region" description="Helical" evidence="1">
    <location>
        <begin position="36"/>
        <end position="54"/>
    </location>
</feature>
<dbReference type="RefSeq" id="WP_088620747.1">
    <property type="nucleotide sequence ID" value="NZ_CP022129.1"/>
</dbReference>
<keyword evidence="1" id="KW-1133">Transmembrane helix</keyword>